<sequence>MGARGARNWRPITLAGALIVTFVILLVIGMRDPDATEPQPVAAATPGDWMRKITPGERPPQFVLFSYDGAGSHEQWQRLLDLAAKSDARFTAFLSGVYLLADDQRKQYTAPGHPQGQSSISFGGSLDQVRTRINDLNTAMQRGIEIGTHYNGHYCSPKWTTQQWQTELHQFVQFVGQAGVQGLKLDPAAIKGSRLPCLEGKFDAVFDAMRSRGLTYDSSQVSDGVLWPVKEKDIWEFAMPMVRMPAAGNKKVTMVDYQLWEALNRSKDDKSKRDEFARATLEVYRAAHDATMRGNRAPLPIGNHFTDWAGGGFGAAAEQFMAEVCTKPETVCTTFSEVIKWMELQDPAVLDQLRRLPAAQT</sequence>
<dbReference type="EMBL" id="CP012752">
    <property type="protein sequence ID" value="ALG06566.1"/>
    <property type="molecule type" value="Genomic_DNA"/>
</dbReference>
<proteinExistence type="predicted"/>
<feature type="transmembrane region" description="Helical" evidence="1">
    <location>
        <begin position="12"/>
        <end position="30"/>
    </location>
</feature>
<dbReference type="GO" id="GO:0005975">
    <property type="term" value="P:carbohydrate metabolic process"/>
    <property type="evidence" value="ECO:0007669"/>
    <property type="project" value="InterPro"/>
</dbReference>
<reference evidence="2 3" key="1">
    <citation type="submission" date="2015-07" db="EMBL/GenBank/DDBJ databases">
        <title>Genome sequencing of Kibdelosporangium phytohabitans.</title>
        <authorList>
            <person name="Qin S."/>
            <person name="Xing K."/>
        </authorList>
    </citation>
    <scope>NUCLEOTIDE SEQUENCE [LARGE SCALE GENOMIC DNA]</scope>
    <source>
        <strain evidence="2 3">KLBMP1111</strain>
    </source>
</reference>
<gene>
    <name evidence="2" type="ORF">AOZ06_06160</name>
</gene>
<organism evidence="2 3">
    <name type="scientific">Kibdelosporangium phytohabitans</name>
    <dbReference type="NCBI Taxonomy" id="860235"/>
    <lineage>
        <taxon>Bacteria</taxon>
        <taxon>Bacillati</taxon>
        <taxon>Actinomycetota</taxon>
        <taxon>Actinomycetes</taxon>
        <taxon>Pseudonocardiales</taxon>
        <taxon>Pseudonocardiaceae</taxon>
        <taxon>Kibdelosporangium</taxon>
    </lineage>
</organism>
<dbReference type="OrthoDB" id="438898at2"/>
<dbReference type="AlphaFoldDB" id="A0A0N9HTI1"/>
<evidence type="ECO:0000256" key="1">
    <source>
        <dbReference type="SAM" id="Phobius"/>
    </source>
</evidence>
<dbReference type="RefSeq" id="WP_054288539.1">
    <property type="nucleotide sequence ID" value="NZ_CP012752.1"/>
</dbReference>
<accession>A0A0N9HTI1</accession>
<dbReference type="STRING" id="860235.AOZ06_06160"/>
<dbReference type="PANTHER" id="PTHR45985">
    <property type="match status" value="1"/>
</dbReference>
<dbReference type="Proteomes" id="UP000063699">
    <property type="component" value="Chromosome"/>
</dbReference>
<evidence type="ECO:0000313" key="3">
    <source>
        <dbReference type="Proteomes" id="UP000063699"/>
    </source>
</evidence>
<dbReference type="InterPro" id="IPR052740">
    <property type="entry name" value="CE4"/>
</dbReference>
<keyword evidence="1" id="KW-1133">Transmembrane helix</keyword>
<keyword evidence="3" id="KW-1185">Reference proteome</keyword>
<dbReference type="PANTHER" id="PTHR45985:SF3">
    <property type="entry name" value="CHITIN DEACETYLASE-LIKE 4"/>
    <property type="match status" value="1"/>
</dbReference>
<evidence type="ECO:0000313" key="2">
    <source>
        <dbReference type="EMBL" id="ALG06566.1"/>
    </source>
</evidence>
<name>A0A0N9HTI1_9PSEU</name>
<dbReference type="SUPFAM" id="SSF88713">
    <property type="entry name" value="Glycoside hydrolase/deacetylase"/>
    <property type="match status" value="1"/>
</dbReference>
<keyword evidence="1" id="KW-0812">Transmembrane</keyword>
<dbReference type="KEGG" id="kphy:AOZ06_06160"/>
<keyword evidence="1" id="KW-0472">Membrane</keyword>
<dbReference type="Gene3D" id="3.20.20.370">
    <property type="entry name" value="Glycoside hydrolase/deacetylase"/>
    <property type="match status" value="1"/>
</dbReference>
<protein>
    <submittedName>
        <fullName evidence="2">Polysaccharide deacetylase</fullName>
    </submittedName>
</protein>
<dbReference type="InterPro" id="IPR011330">
    <property type="entry name" value="Glyco_hydro/deAcase_b/a-brl"/>
</dbReference>